<evidence type="ECO:0000313" key="1">
    <source>
        <dbReference type="EMBL" id="MCI67182.1"/>
    </source>
</evidence>
<comment type="caution">
    <text evidence="1">The sequence shown here is derived from an EMBL/GenBank/DDBJ whole genome shotgun (WGS) entry which is preliminary data.</text>
</comment>
<keyword evidence="2" id="KW-1185">Reference proteome</keyword>
<dbReference type="EMBL" id="LXQA010711046">
    <property type="protein sequence ID" value="MCI67182.1"/>
    <property type="molecule type" value="Genomic_DNA"/>
</dbReference>
<proteinExistence type="predicted"/>
<feature type="non-terminal residue" evidence="1">
    <location>
        <position position="1"/>
    </location>
</feature>
<protein>
    <submittedName>
        <fullName evidence="1">Uncharacterized protein</fullName>
    </submittedName>
</protein>
<reference evidence="1 2" key="1">
    <citation type="journal article" date="2018" name="Front. Plant Sci.">
        <title>Red Clover (Trifolium pratense) and Zigzag Clover (T. medium) - A Picture of Genomic Similarities and Differences.</title>
        <authorList>
            <person name="Dluhosova J."/>
            <person name="Istvanek J."/>
            <person name="Nedelnik J."/>
            <person name="Repkova J."/>
        </authorList>
    </citation>
    <scope>NUCLEOTIDE SEQUENCE [LARGE SCALE GENOMIC DNA]</scope>
    <source>
        <strain evidence="2">cv. 10/8</strain>
        <tissue evidence="1">Leaf</tissue>
    </source>
</reference>
<accession>A0A392U193</accession>
<dbReference type="Proteomes" id="UP000265520">
    <property type="component" value="Unassembled WGS sequence"/>
</dbReference>
<organism evidence="1 2">
    <name type="scientific">Trifolium medium</name>
    <dbReference type="NCBI Taxonomy" id="97028"/>
    <lineage>
        <taxon>Eukaryota</taxon>
        <taxon>Viridiplantae</taxon>
        <taxon>Streptophyta</taxon>
        <taxon>Embryophyta</taxon>
        <taxon>Tracheophyta</taxon>
        <taxon>Spermatophyta</taxon>
        <taxon>Magnoliopsida</taxon>
        <taxon>eudicotyledons</taxon>
        <taxon>Gunneridae</taxon>
        <taxon>Pentapetalae</taxon>
        <taxon>rosids</taxon>
        <taxon>fabids</taxon>
        <taxon>Fabales</taxon>
        <taxon>Fabaceae</taxon>
        <taxon>Papilionoideae</taxon>
        <taxon>50 kb inversion clade</taxon>
        <taxon>NPAAA clade</taxon>
        <taxon>Hologalegina</taxon>
        <taxon>IRL clade</taxon>
        <taxon>Trifolieae</taxon>
        <taxon>Trifolium</taxon>
    </lineage>
</organism>
<dbReference type="AlphaFoldDB" id="A0A392U193"/>
<sequence length="71" mass="8444">PCALRSNQKQNHPKPLKTARCASYPRALRRYQKQTQKDRKTWRVAPHSWVRRAKDINFRNCREIANLQGIS</sequence>
<name>A0A392U193_9FABA</name>
<evidence type="ECO:0000313" key="2">
    <source>
        <dbReference type="Proteomes" id="UP000265520"/>
    </source>
</evidence>